<dbReference type="GO" id="GO:0019646">
    <property type="term" value="P:aerobic electron transport chain"/>
    <property type="evidence" value="ECO:0007669"/>
    <property type="project" value="InterPro"/>
</dbReference>
<dbReference type="Pfam" id="PF00510">
    <property type="entry name" value="COX3"/>
    <property type="match status" value="1"/>
</dbReference>
<comment type="subcellular location">
    <subcellularLocation>
        <location evidence="1">Cell membrane</location>
        <topology evidence="1">Multi-pass membrane protein</topology>
    </subcellularLocation>
</comment>
<organism evidence="9">
    <name type="scientific">freshwater metagenome</name>
    <dbReference type="NCBI Taxonomy" id="449393"/>
    <lineage>
        <taxon>unclassified sequences</taxon>
        <taxon>metagenomes</taxon>
        <taxon>ecological metagenomes</taxon>
    </lineage>
</organism>
<dbReference type="GO" id="GO:0004129">
    <property type="term" value="F:cytochrome-c oxidase activity"/>
    <property type="evidence" value="ECO:0007669"/>
    <property type="project" value="InterPro"/>
</dbReference>
<protein>
    <submittedName>
        <fullName evidence="9">Unannotated protein</fullName>
    </submittedName>
</protein>
<proteinExistence type="inferred from homology"/>
<dbReference type="GO" id="GO:0005886">
    <property type="term" value="C:plasma membrane"/>
    <property type="evidence" value="ECO:0007669"/>
    <property type="project" value="UniProtKB-SubCell"/>
</dbReference>
<dbReference type="InterPro" id="IPR035973">
    <property type="entry name" value="Cyt_c_oxidase_su3-like_sf"/>
</dbReference>
<dbReference type="PROSITE" id="PS50253">
    <property type="entry name" value="COX3"/>
    <property type="match status" value="1"/>
</dbReference>
<accession>A0A6J7DI12</accession>
<evidence type="ECO:0000313" key="9">
    <source>
        <dbReference type="EMBL" id="CAB4870061.1"/>
    </source>
</evidence>
<keyword evidence="6 7" id="KW-0472">Membrane</keyword>
<evidence type="ECO:0000256" key="7">
    <source>
        <dbReference type="SAM" id="Phobius"/>
    </source>
</evidence>
<evidence type="ECO:0000256" key="2">
    <source>
        <dbReference type="ARBA" id="ARBA00010581"/>
    </source>
</evidence>
<sequence>MADTALDSPATAGHDDHAAGHATSTGLSNNKLAMWMFLGSECLLFGGLISTYMLYRGRHEGSPTPSQLYNIPLTSISSFVLLMSSLTMVLAVSAAQRRDDRNTTTWLTVTALLGATFVGAQVFEFTEFVHEGLGFTTNLFGSSFFTLTGFHGVHVTVGIIMLMALVGIISRSKFPGDKAEVVEMIGLYWHFVDIVWIIIFTLVYLIPS</sequence>
<comment type="similarity">
    <text evidence="2">Belongs to the cytochrome c oxidase subunit 3 family.</text>
</comment>
<keyword evidence="5 7" id="KW-1133">Transmembrane helix</keyword>
<gene>
    <name evidence="9" type="ORF">UFOPK3376_00771</name>
</gene>
<dbReference type="PANTHER" id="PTHR11403:SF2">
    <property type="entry name" value="CYTOCHROME BO(3) UBIQUINOL OXIDASE SUBUNIT 3"/>
    <property type="match status" value="1"/>
</dbReference>
<dbReference type="PANTHER" id="PTHR11403">
    <property type="entry name" value="CYTOCHROME C OXIDASE SUBUNIT III"/>
    <property type="match status" value="1"/>
</dbReference>
<dbReference type="EMBL" id="CAFBLP010000013">
    <property type="protein sequence ID" value="CAB4870061.1"/>
    <property type="molecule type" value="Genomic_DNA"/>
</dbReference>
<feature type="transmembrane region" description="Helical" evidence="7">
    <location>
        <begin position="187"/>
        <end position="206"/>
    </location>
</feature>
<reference evidence="9" key="1">
    <citation type="submission" date="2020-05" db="EMBL/GenBank/DDBJ databases">
        <authorList>
            <person name="Chiriac C."/>
            <person name="Salcher M."/>
            <person name="Ghai R."/>
            <person name="Kavagutti S V."/>
        </authorList>
    </citation>
    <scope>NUCLEOTIDE SEQUENCE</scope>
</reference>
<feature type="transmembrane region" description="Helical" evidence="7">
    <location>
        <begin position="75"/>
        <end position="94"/>
    </location>
</feature>
<evidence type="ECO:0000256" key="5">
    <source>
        <dbReference type="ARBA" id="ARBA00022989"/>
    </source>
</evidence>
<name>A0A6J7DI12_9ZZZZ</name>
<dbReference type="InterPro" id="IPR013833">
    <property type="entry name" value="Cyt_c_oxidase_su3_a-hlx"/>
</dbReference>
<dbReference type="AlphaFoldDB" id="A0A6J7DI12"/>
<feature type="domain" description="Heme-copper oxidase subunit III family profile" evidence="8">
    <location>
        <begin position="1"/>
        <end position="208"/>
    </location>
</feature>
<feature type="transmembrane region" description="Helical" evidence="7">
    <location>
        <begin position="143"/>
        <end position="166"/>
    </location>
</feature>
<keyword evidence="3" id="KW-1003">Cell membrane</keyword>
<dbReference type="FunFam" id="1.20.120.80:FF:000001">
    <property type="entry name" value="Cytochrome (Ubi)quinol oxidase subunit III"/>
    <property type="match status" value="1"/>
</dbReference>
<evidence type="ECO:0000259" key="8">
    <source>
        <dbReference type="PROSITE" id="PS50253"/>
    </source>
</evidence>
<feature type="transmembrane region" description="Helical" evidence="7">
    <location>
        <begin position="106"/>
        <end position="123"/>
    </location>
</feature>
<keyword evidence="4 7" id="KW-0812">Transmembrane</keyword>
<evidence type="ECO:0000256" key="6">
    <source>
        <dbReference type="ARBA" id="ARBA00023136"/>
    </source>
</evidence>
<dbReference type="InterPro" id="IPR024791">
    <property type="entry name" value="Cyt_c/ubiquinol_Oxase_su3"/>
</dbReference>
<dbReference type="Gene3D" id="1.20.120.80">
    <property type="entry name" value="Cytochrome c oxidase, subunit III, four-helix bundle"/>
    <property type="match status" value="1"/>
</dbReference>
<feature type="transmembrane region" description="Helical" evidence="7">
    <location>
        <begin position="32"/>
        <end position="55"/>
    </location>
</feature>
<evidence type="ECO:0000256" key="4">
    <source>
        <dbReference type="ARBA" id="ARBA00022692"/>
    </source>
</evidence>
<evidence type="ECO:0000256" key="3">
    <source>
        <dbReference type="ARBA" id="ARBA00022475"/>
    </source>
</evidence>
<dbReference type="SUPFAM" id="SSF81452">
    <property type="entry name" value="Cytochrome c oxidase subunit III-like"/>
    <property type="match status" value="1"/>
</dbReference>
<dbReference type="InterPro" id="IPR000298">
    <property type="entry name" value="Cyt_c_oxidase-like_su3"/>
</dbReference>
<evidence type="ECO:0000256" key="1">
    <source>
        <dbReference type="ARBA" id="ARBA00004651"/>
    </source>
</evidence>